<sequence>MTSFSIKKYDAIFYELWNQFVSEAKNATFLFHRDFMEYHSNRFKDHSLLIFDEKEKLIAIFPANEVANTIYSHQGITYGGLIYKEIKLDKVILLCKEVVGYYHQNGFDTIQIKTMPSIYHQKPAEEFLYALFLMKAQLIRRDSLAVIDSRNDLLISKGRMEGVAKGIKSQLKIVEEFDFESFWNQILIPNLENKHQAKPVHSLKEIQYLQTKFPKNIRQFNVYFKDKIVAGTTIFESNQVAHAQYISANEDKNELGSLDFLYHHLITEVFATKKYFDFGISNEEQGRKLNFGLSFWKESFGASTIVHDFYEVTTSNYKLAENVLL</sequence>
<evidence type="ECO:0000313" key="2">
    <source>
        <dbReference type="Proteomes" id="UP000290283"/>
    </source>
</evidence>
<evidence type="ECO:0000313" key="1">
    <source>
        <dbReference type="EMBL" id="RXR19277.1"/>
    </source>
</evidence>
<dbReference type="Gene3D" id="3.40.630.30">
    <property type="match status" value="1"/>
</dbReference>
<protein>
    <submittedName>
        <fullName evidence="1">GNAT family N-acetyltransferase</fullName>
    </submittedName>
</protein>
<comment type="caution">
    <text evidence="1">The sequence shown here is derived from an EMBL/GenBank/DDBJ whole genome shotgun (WGS) entry which is preliminary data.</text>
</comment>
<keyword evidence="2" id="KW-1185">Reference proteome</keyword>
<gene>
    <name evidence="1" type="ORF">EQG63_07475</name>
</gene>
<dbReference type="OrthoDB" id="9808687at2"/>
<organism evidence="1 2">
    <name type="scientific">Flavobacterium amnicola</name>
    <dbReference type="NCBI Taxonomy" id="2506422"/>
    <lineage>
        <taxon>Bacteria</taxon>
        <taxon>Pseudomonadati</taxon>
        <taxon>Bacteroidota</taxon>
        <taxon>Flavobacteriia</taxon>
        <taxon>Flavobacteriales</taxon>
        <taxon>Flavobacteriaceae</taxon>
        <taxon>Flavobacterium</taxon>
    </lineage>
</organism>
<dbReference type="SUPFAM" id="SSF55729">
    <property type="entry name" value="Acyl-CoA N-acyltransferases (Nat)"/>
    <property type="match status" value="1"/>
</dbReference>
<keyword evidence="1" id="KW-0808">Transferase</keyword>
<dbReference type="InterPro" id="IPR016181">
    <property type="entry name" value="Acyl_CoA_acyltransferase"/>
</dbReference>
<accession>A0A4Q1K3G6</accession>
<dbReference type="EMBL" id="SBKO01000002">
    <property type="protein sequence ID" value="RXR19277.1"/>
    <property type="molecule type" value="Genomic_DNA"/>
</dbReference>
<dbReference type="Proteomes" id="UP000290283">
    <property type="component" value="Unassembled WGS sequence"/>
</dbReference>
<name>A0A4Q1K3G6_9FLAO</name>
<dbReference type="GO" id="GO:0016740">
    <property type="term" value="F:transferase activity"/>
    <property type="evidence" value="ECO:0007669"/>
    <property type="project" value="UniProtKB-KW"/>
</dbReference>
<proteinExistence type="predicted"/>
<dbReference type="RefSeq" id="WP_129435735.1">
    <property type="nucleotide sequence ID" value="NZ_SBKO01000002.1"/>
</dbReference>
<dbReference type="AlphaFoldDB" id="A0A4Q1K3G6"/>
<reference evidence="2" key="1">
    <citation type="submission" date="2019-01" db="EMBL/GenBank/DDBJ databases">
        <title>Cytophagaceae bacterium strain CAR-16.</title>
        <authorList>
            <person name="Chen W.-M."/>
        </authorList>
    </citation>
    <scope>NUCLEOTIDE SEQUENCE [LARGE SCALE GENOMIC DNA]</scope>
    <source>
        <strain evidence="2">LLJ-11</strain>
    </source>
</reference>